<accession>A0A7W9TZK9</accession>
<dbReference type="EMBL" id="JACHBW010000008">
    <property type="protein sequence ID" value="MBB6103150.1"/>
    <property type="molecule type" value="Genomic_DNA"/>
</dbReference>
<organism evidence="6 7">
    <name type="scientific">Paraburkholderia bannensis</name>
    <dbReference type="NCBI Taxonomy" id="765414"/>
    <lineage>
        <taxon>Bacteria</taxon>
        <taxon>Pseudomonadati</taxon>
        <taxon>Pseudomonadota</taxon>
        <taxon>Betaproteobacteria</taxon>
        <taxon>Burkholderiales</taxon>
        <taxon>Burkholderiaceae</taxon>
        <taxon>Paraburkholderia</taxon>
    </lineage>
</organism>
<keyword evidence="2" id="KW-0479">Metal-binding</keyword>
<reference evidence="6 7" key="1">
    <citation type="submission" date="2020-08" db="EMBL/GenBank/DDBJ databases">
        <title>Above-ground endophytic microbial communities from plants in different locations in the United States.</title>
        <authorList>
            <person name="Frank C."/>
        </authorList>
    </citation>
    <scope>NUCLEOTIDE SEQUENCE [LARGE SCALE GENOMIC DNA]</scope>
    <source>
        <strain evidence="6 7">WP4_2_2</strain>
    </source>
</reference>
<sequence length="122" mass="13321">MIYLTDLDALPQPCSRGFDPHGAGQATLFVVHHASGVRAWRDACPHYGDTPMAWRKDAWLDAGGAHIVCHAHGALFDIESGVCIKGPCLGQRLTPVPLHIDENGRVFVHDNTPQQQDQETST</sequence>
<evidence type="ECO:0000256" key="2">
    <source>
        <dbReference type="ARBA" id="ARBA00022723"/>
    </source>
</evidence>
<dbReference type="Proteomes" id="UP000571554">
    <property type="component" value="Unassembled WGS sequence"/>
</dbReference>
<dbReference type="Pfam" id="PF00355">
    <property type="entry name" value="Rieske"/>
    <property type="match status" value="1"/>
</dbReference>
<dbReference type="AlphaFoldDB" id="A0A7W9TZK9"/>
<dbReference type="InterPro" id="IPR036922">
    <property type="entry name" value="Rieske_2Fe-2S_sf"/>
</dbReference>
<evidence type="ECO:0000256" key="4">
    <source>
        <dbReference type="ARBA" id="ARBA00023014"/>
    </source>
</evidence>
<dbReference type="Gene3D" id="2.102.10.10">
    <property type="entry name" value="Rieske [2Fe-2S] iron-sulphur domain"/>
    <property type="match status" value="1"/>
</dbReference>
<evidence type="ECO:0000313" key="7">
    <source>
        <dbReference type="Proteomes" id="UP000571554"/>
    </source>
</evidence>
<evidence type="ECO:0000313" key="6">
    <source>
        <dbReference type="EMBL" id="MBB6103150.1"/>
    </source>
</evidence>
<dbReference type="GO" id="GO:0046872">
    <property type="term" value="F:metal ion binding"/>
    <property type="evidence" value="ECO:0007669"/>
    <property type="project" value="UniProtKB-KW"/>
</dbReference>
<dbReference type="PANTHER" id="PTHR40261:SF1">
    <property type="entry name" value="RIESKE DOMAIN-CONTAINING PROTEIN"/>
    <property type="match status" value="1"/>
</dbReference>
<keyword evidence="1" id="KW-0001">2Fe-2S</keyword>
<dbReference type="PANTHER" id="PTHR40261">
    <property type="match status" value="1"/>
</dbReference>
<keyword evidence="3" id="KW-0408">Iron</keyword>
<name>A0A7W9TZK9_9BURK</name>
<gene>
    <name evidence="6" type="ORF">F4827_003005</name>
</gene>
<feature type="domain" description="Rieske" evidence="5">
    <location>
        <begin position="11"/>
        <end position="108"/>
    </location>
</feature>
<keyword evidence="4" id="KW-0411">Iron-sulfur</keyword>
<dbReference type="InterPro" id="IPR017941">
    <property type="entry name" value="Rieske_2Fe-2S"/>
</dbReference>
<comment type="caution">
    <text evidence="6">The sequence shown here is derived from an EMBL/GenBank/DDBJ whole genome shotgun (WGS) entry which is preliminary data.</text>
</comment>
<dbReference type="CDD" id="cd03467">
    <property type="entry name" value="Rieske"/>
    <property type="match status" value="1"/>
</dbReference>
<dbReference type="SUPFAM" id="SSF50022">
    <property type="entry name" value="ISP domain"/>
    <property type="match status" value="1"/>
</dbReference>
<dbReference type="GO" id="GO:0051537">
    <property type="term" value="F:2 iron, 2 sulfur cluster binding"/>
    <property type="evidence" value="ECO:0007669"/>
    <property type="project" value="UniProtKB-KW"/>
</dbReference>
<evidence type="ECO:0000256" key="1">
    <source>
        <dbReference type="ARBA" id="ARBA00022714"/>
    </source>
</evidence>
<evidence type="ECO:0000259" key="5">
    <source>
        <dbReference type="PROSITE" id="PS51296"/>
    </source>
</evidence>
<evidence type="ECO:0000256" key="3">
    <source>
        <dbReference type="ARBA" id="ARBA00023004"/>
    </source>
</evidence>
<dbReference type="PROSITE" id="PS51296">
    <property type="entry name" value="RIESKE"/>
    <property type="match status" value="1"/>
</dbReference>
<keyword evidence="7" id="KW-1185">Reference proteome</keyword>
<proteinExistence type="predicted"/>
<protein>
    <submittedName>
        <fullName evidence="6">Nitrite reductase/ring-hydroxylating ferredoxin subunit</fullName>
    </submittedName>
</protein>